<feature type="domain" description="Bacterial repeat" evidence="1">
    <location>
        <begin position="395"/>
        <end position="426"/>
    </location>
</feature>
<dbReference type="InterPro" id="IPR011050">
    <property type="entry name" value="Pectin_lyase_fold/virulence"/>
</dbReference>
<sequence>MRRIFYILVIIVFVGFAAQSLQASSIEVTDEYDFKLALDYARTANIDTIILTTPGGVYTTTDTMHLPILEPLVIMAKSGLAEPPILTNSDANGEVLDILRIYADFTVEGVIFDGGHERSHGMKYALRCDNDTERGYTVDPDADINVKNCIFRNFFQDKDPTKDGHVFKVAKVKVGTVRFENCFIENTGYEAIRLSDTEKWATDKTCDSLIVRNCTFVNIDAEGIRFYADKDTATADAYVLLEHLTFYNSATRVIYIKNNEGTIARDIIVANSRVSGHGRDDFVMQIQNKGSTISHVDTFQVTTLDGTYNPDQLIYVSKNEGRGVNKTTIWGFDPQFKDAANLDLTLLSGSHAYYAAHDGSALGDLNWATETPTVIPFNYQIEGNGHLEFDPELQGRSYDPNTTVTVTAVPDSGWEFKEWQGDLSGSDNPA</sequence>
<dbReference type="Proteomes" id="UP000886111">
    <property type="component" value="Unassembled WGS sequence"/>
</dbReference>
<feature type="non-terminal residue" evidence="2">
    <location>
        <position position="430"/>
    </location>
</feature>
<dbReference type="AlphaFoldDB" id="A0A7V5LIX3"/>
<comment type="caution">
    <text evidence="2">The sequence shown here is derived from an EMBL/GenBank/DDBJ whole genome shotgun (WGS) entry which is preliminary data.</text>
</comment>
<evidence type="ECO:0000259" key="1">
    <source>
        <dbReference type="Pfam" id="PF18998"/>
    </source>
</evidence>
<protein>
    <recommendedName>
        <fullName evidence="1">Bacterial repeat domain-containing protein</fullName>
    </recommendedName>
</protein>
<evidence type="ECO:0000313" key="2">
    <source>
        <dbReference type="EMBL" id="HHE54896.1"/>
    </source>
</evidence>
<reference evidence="2" key="1">
    <citation type="journal article" date="2020" name="mSystems">
        <title>Genome- and Community-Level Interaction Insights into Carbon Utilization and Element Cycling Functions of Hydrothermarchaeota in Hydrothermal Sediment.</title>
        <authorList>
            <person name="Zhou Z."/>
            <person name="Liu Y."/>
            <person name="Xu W."/>
            <person name="Pan J."/>
            <person name="Luo Z.H."/>
            <person name="Li M."/>
        </authorList>
    </citation>
    <scope>NUCLEOTIDE SEQUENCE [LARGE SCALE GENOMIC DNA]</scope>
    <source>
        <strain evidence="2">HyVt-76</strain>
    </source>
</reference>
<dbReference type="Gene3D" id="2.160.20.10">
    <property type="entry name" value="Single-stranded right-handed beta-helix, Pectin lyase-like"/>
    <property type="match status" value="1"/>
</dbReference>
<dbReference type="InterPro" id="IPR044060">
    <property type="entry name" value="Bacterial_rp_domain"/>
</dbReference>
<dbReference type="SUPFAM" id="SSF51126">
    <property type="entry name" value="Pectin lyase-like"/>
    <property type="match status" value="1"/>
</dbReference>
<dbReference type="InterPro" id="IPR012334">
    <property type="entry name" value="Pectin_lyas_fold"/>
</dbReference>
<name>A0A7V5LIX3_CALAY</name>
<dbReference type="Pfam" id="PF18998">
    <property type="entry name" value="Flg_new_2"/>
    <property type="match status" value="1"/>
</dbReference>
<dbReference type="EMBL" id="DRTD01000284">
    <property type="protein sequence ID" value="HHE54896.1"/>
    <property type="molecule type" value="Genomic_DNA"/>
</dbReference>
<organism evidence="2">
    <name type="scientific">Caldithrix abyssi</name>
    <dbReference type="NCBI Taxonomy" id="187145"/>
    <lineage>
        <taxon>Bacteria</taxon>
        <taxon>Pseudomonadati</taxon>
        <taxon>Calditrichota</taxon>
        <taxon>Calditrichia</taxon>
        <taxon>Calditrichales</taxon>
        <taxon>Calditrichaceae</taxon>
        <taxon>Caldithrix</taxon>
    </lineage>
</organism>
<accession>A0A7V5LIX3</accession>
<proteinExistence type="predicted"/>
<gene>
    <name evidence="2" type="ORF">ENL21_03880</name>
</gene>